<protein>
    <submittedName>
        <fullName evidence="1">12581_t:CDS:1</fullName>
    </submittedName>
</protein>
<name>A0A9N9NGG3_9GLOM</name>
<keyword evidence="2" id="KW-1185">Reference proteome</keyword>
<dbReference type="OrthoDB" id="2365019at2759"/>
<comment type="caution">
    <text evidence="1">The sequence shown here is derived from an EMBL/GenBank/DDBJ whole genome shotgun (WGS) entry which is preliminary data.</text>
</comment>
<gene>
    <name evidence="1" type="ORF">DERYTH_LOCUS15504</name>
</gene>
<reference evidence="1" key="1">
    <citation type="submission" date="2021-06" db="EMBL/GenBank/DDBJ databases">
        <authorList>
            <person name="Kallberg Y."/>
            <person name="Tangrot J."/>
            <person name="Rosling A."/>
        </authorList>
    </citation>
    <scope>NUCLEOTIDE SEQUENCE</scope>
    <source>
        <strain evidence="1">MA453B</strain>
    </source>
</reference>
<dbReference type="Proteomes" id="UP000789405">
    <property type="component" value="Unassembled WGS sequence"/>
</dbReference>
<feature type="non-terminal residue" evidence="1">
    <location>
        <position position="1"/>
    </location>
</feature>
<dbReference type="AlphaFoldDB" id="A0A9N9NGG3"/>
<organism evidence="1 2">
    <name type="scientific">Dentiscutata erythropus</name>
    <dbReference type="NCBI Taxonomy" id="1348616"/>
    <lineage>
        <taxon>Eukaryota</taxon>
        <taxon>Fungi</taxon>
        <taxon>Fungi incertae sedis</taxon>
        <taxon>Mucoromycota</taxon>
        <taxon>Glomeromycotina</taxon>
        <taxon>Glomeromycetes</taxon>
        <taxon>Diversisporales</taxon>
        <taxon>Gigasporaceae</taxon>
        <taxon>Dentiscutata</taxon>
    </lineage>
</organism>
<evidence type="ECO:0000313" key="1">
    <source>
        <dbReference type="EMBL" id="CAG8735461.1"/>
    </source>
</evidence>
<proteinExistence type="predicted"/>
<dbReference type="EMBL" id="CAJVPY010012641">
    <property type="protein sequence ID" value="CAG8735461.1"/>
    <property type="molecule type" value="Genomic_DNA"/>
</dbReference>
<accession>A0A9N9NGG3</accession>
<sequence>MPQTYIHRLTKYIHVQTDLGPIQKAKWAIYKACESKKGLFQKGRNEGLVWVKENQEIMMYPDSDKTTAQNLVMPLRQARAQNNILAISVVFSGSSARISDASELILVENMCHQEILGAVVLLATNKLYIWGAKDISGTRQKTDNILNTIRAFLKHAKVQNLNIVAMVTNSILSYALA</sequence>
<evidence type="ECO:0000313" key="2">
    <source>
        <dbReference type="Proteomes" id="UP000789405"/>
    </source>
</evidence>